<feature type="compositionally biased region" description="Basic and acidic residues" evidence="2">
    <location>
        <begin position="374"/>
        <end position="386"/>
    </location>
</feature>
<comment type="caution">
    <text evidence="3">The sequence shown here is derived from an EMBL/GenBank/DDBJ whole genome shotgun (WGS) entry which is preliminary data.</text>
</comment>
<dbReference type="RefSeq" id="XP_007733871.1">
    <property type="nucleotide sequence ID" value="XM_007735681.1"/>
</dbReference>
<name>W9Y6Q0_9EURO</name>
<feature type="region of interest" description="Disordered" evidence="2">
    <location>
        <begin position="1"/>
        <end position="31"/>
    </location>
</feature>
<feature type="compositionally biased region" description="Acidic residues" evidence="2">
    <location>
        <begin position="228"/>
        <end position="246"/>
    </location>
</feature>
<feature type="region of interest" description="Disordered" evidence="2">
    <location>
        <begin position="403"/>
        <end position="440"/>
    </location>
</feature>
<organism evidence="3 4">
    <name type="scientific">Capronia epimyces CBS 606.96</name>
    <dbReference type="NCBI Taxonomy" id="1182542"/>
    <lineage>
        <taxon>Eukaryota</taxon>
        <taxon>Fungi</taxon>
        <taxon>Dikarya</taxon>
        <taxon>Ascomycota</taxon>
        <taxon>Pezizomycotina</taxon>
        <taxon>Eurotiomycetes</taxon>
        <taxon>Chaetothyriomycetidae</taxon>
        <taxon>Chaetothyriales</taxon>
        <taxon>Herpotrichiellaceae</taxon>
        <taxon>Capronia</taxon>
    </lineage>
</organism>
<feature type="region of interest" description="Disordered" evidence="2">
    <location>
        <begin position="158"/>
        <end position="177"/>
    </location>
</feature>
<gene>
    <name evidence="3" type="ORF">A1O3_05561</name>
</gene>
<sequence>MSSTSSFPTNKFKIKNEKEKEDEEEQEKSNIPTSDAICPYIVVRHDRSPLPEAKRRGIYDAMAQERVLDRGCADCWDLICRQGQGRLVDRNTASLGPRRDGTGGAGEENLLMTMWMETLTETDDLTENDENDETDENDIKIEIMDDIEIVKVVTVNARSATPSSSNHPGPRGAEPRPLRPIVSIIAGRSASTSTPTPPPPSSTSSTSSFTAASTPPSMLRSSQAGGDSDSDIDIDGDGDGDGEVEVTGESSRRIPPGANHFSRASRFGSDSPFSGRSSARDAIRKHDAAIDASLADQLGRAKSRASRIGEASTSTEYFAQGTLMPTGSGSVGTYASAATRPTGPRATQNQPPNRCELTAVHGESSNGSAGWIGRPEDPEQGRDSTVHQHVRDAFYSLRIAVRRQTHPQNNAIRHESDDGDDDGNGKKPMKEEAEDEREMVAGVRDGSYQRAVRSFFQVEKDVLIAPAPPWRSLSLLGQDQELEMLREDVRRLRDEKAALMDRVVALLEEKAAQARREGELMRRMEERDQYLE</sequence>
<protein>
    <submittedName>
        <fullName evidence="3">Uncharacterized protein</fullName>
    </submittedName>
</protein>
<dbReference type="EMBL" id="AMGY01000004">
    <property type="protein sequence ID" value="EXJ84886.1"/>
    <property type="molecule type" value="Genomic_DNA"/>
</dbReference>
<dbReference type="HOGENOM" id="CLU_509968_0_0_1"/>
<evidence type="ECO:0000313" key="4">
    <source>
        <dbReference type="Proteomes" id="UP000019478"/>
    </source>
</evidence>
<evidence type="ECO:0000256" key="2">
    <source>
        <dbReference type="SAM" id="MobiDB-lite"/>
    </source>
</evidence>
<dbReference type="Proteomes" id="UP000019478">
    <property type="component" value="Unassembled WGS sequence"/>
</dbReference>
<feature type="region of interest" description="Disordered" evidence="2">
    <location>
        <begin position="189"/>
        <end position="280"/>
    </location>
</feature>
<accession>W9Y6Q0</accession>
<feature type="compositionally biased region" description="Low complexity" evidence="2">
    <location>
        <begin position="202"/>
        <end position="217"/>
    </location>
</feature>
<keyword evidence="4" id="KW-1185">Reference proteome</keyword>
<feature type="compositionally biased region" description="Polar residues" evidence="2">
    <location>
        <begin position="321"/>
        <end position="333"/>
    </location>
</feature>
<dbReference type="GeneID" id="19169671"/>
<keyword evidence="1" id="KW-0175">Coiled coil</keyword>
<dbReference type="AlphaFoldDB" id="W9Y6Q0"/>
<reference evidence="3 4" key="1">
    <citation type="submission" date="2013-03" db="EMBL/GenBank/DDBJ databases">
        <title>The Genome Sequence of Capronia epimyces CBS 606.96.</title>
        <authorList>
            <consortium name="The Broad Institute Genomics Platform"/>
            <person name="Cuomo C."/>
            <person name="de Hoog S."/>
            <person name="Gorbushina A."/>
            <person name="Walker B."/>
            <person name="Young S.K."/>
            <person name="Zeng Q."/>
            <person name="Gargeya S."/>
            <person name="Fitzgerald M."/>
            <person name="Haas B."/>
            <person name="Abouelleil A."/>
            <person name="Allen A.W."/>
            <person name="Alvarado L."/>
            <person name="Arachchi H.M."/>
            <person name="Berlin A.M."/>
            <person name="Chapman S.B."/>
            <person name="Gainer-Dewar J."/>
            <person name="Goldberg J."/>
            <person name="Griggs A."/>
            <person name="Gujja S."/>
            <person name="Hansen M."/>
            <person name="Howarth C."/>
            <person name="Imamovic A."/>
            <person name="Ireland A."/>
            <person name="Larimer J."/>
            <person name="McCowan C."/>
            <person name="Murphy C."/>
            <person name="Pearson M."/>
            <person name="Poon T.W."/>
            <person name="Priest M."/>
            <person name="Roberts A."/>
            <person name="Saif S."/>
            <person name="Shea T."/>
            <person name="Sisk P."/>
            <person name="Sykes S."/>
            <person name="Wortman J."/>
            <person name="Nusbaum C."/>
            <person name="Birren B."/>
        </authorList>
    </citation>
    <scope>NUCLEOTIDE SEQUENCE [LARGE SCALE GENOMIC DNA]</scope>
    <source>
        <strain evidence="3 4">CBS 606.96</strain>
    </source>
</reference>
<evidence type="ECO:0000256" key="1">
    <source>
        <dbReference type="SAM" id="Coils"/>
    </source>
</evidence>
<proteinExistence type="predicted"/>
<dbReference type="OrthoDB" id="4157633at2759"/>
<feature type="region of interest" description="Disordered" evidence="2">
    <location>
        <begin position="321"/>
        <end position="386"/>
    </location>
</feature>
<feature type="compositionally biased region" description="Polar residues" evidence="2">
    <location>
        <begin position="158"/>
        <end position="167"/>
    </location>
</feature>
<feature type="coiled-coil region" evidence="1">
    <location>
        <begin position="475"/>
        <end position="527"/>
    </location>
</feature>
<evidence type="ECO:0000313" key="3">
    <source>
        <dbReference type="EMBL" id="EXJ84886.1"/>
    </source>
</evidence>